<gene>
    <name evidence="4" type="ORF">CPEL01642_LOCUS2698</name>
</gene>
<evidence type="ECO:0000256" key="1">
    <source>
        <dbReference type="ARBA" id="ARBA00023002"/>
    </source>
</evidence>
<evidence type="ECO:0000259" key="3">
    <source>
        <dbReference type="Pfam" id="PF00248"/>
    </source>
</evidence>
<dbReference type="InterPro" id="IPR020471">
    <property type="entry name" value="AKR"/>
</dbReference>
<organism evidence="4">
    <name type="scientific">Coccolithus braarudii</name>
    <dbReference type="NCBI Taxonomy" id="221442"/>
    <lineage>
        <taxon>Eukaryota</taxon>
        <taxon>Haptista</taxon>
        <taxon>Haptophyta</taxon>
        <taxon>Prymnesiophyceae</taxon>
        <taxon>Coccolithales</taxon>
        <taxon>Coccolithaceae</taxon>
        <taxon>Coccolithus</taxon>
    </lineage>
</organism>
<dbReference type="InterPro" id="IPR036812">
    <property type="entry name" value="NAD(P)_OxRdtase_dom_sf"/>
</dbReference>
<dbReference type="EMBL" id="HBEY01005542">
    <property type="protein sequence ID" value="CAD8599368.1"/>
    <property type="molecule type" value="Transcribed_RNA"/>
</dbReference>
<protein>
    <recommendedName>
        <fullName evidence="3">NADP-dependent oxidoreductase domain-containing protein</fullName>
    </recommendedName>
</protein>
<dbReference type="PANTHER" id="PTHR43364:SF4">
    <property type="entry name" value="NAD(P)-LINKED OXIDOREDUCTASE SUPERFAMILY PROTEIN"/>
    <property type="match status" value="1"/>
</dbReference>
<keyword evidence="1" id="KW-0560">Oxidoreductase</keyword>
<dbReference type="InterPro" id="IPR023210">
    <property type="entry name" value="NADP_OxRdtase_dom"/>
</dbReference>
<dbReference type="Gene3D" id="3.20.20.100">
    <property type="entry name" value="NADP-dependent oxidoreductase domain"/>
    <property type="match status" value="1"/>
</dbReference>
<dbReference type="PANTHER" id="PTHR43364">
    <property type="entry name" value="NADH-SPECIFIC METHYLGLYOXAL REDUCTASE-RELATED"/>
    <property type="match status" value="1"/>
</dbReference>
<feature type="signal peptide" evidence="2">
    <location>
        <begin position="1"/>
        <end position="19"/>
    </location>
</feature>
<keyword evidence="2" id="KW-0732">Signal</keyword>
<evidence type="ECO:0000256" key="2">
    <source>
        <dbReference type="SAM" id="SignalP"/>
    </source>
</evidence>
<evidence type="ECO:0000313" key="4">
    <source>
        <dbReference type="EMBL" id="CAD8599368.1"/>
    </source>
</evidence>
<proteinExistence type="predicted"/>
<feature type="domain" description="NADP-dependent oxidoreductase" evidence="3">
    <location>
        <begin position="41"/>
        <end position="357"/>
    </location>
</feature>
<feature type="chain" id="PRO_5031504957" description="NADP-dependent oxidoreductase domain-containing protein" evidence="2">
    <location>
        <begin position="20"/>
        <end position="381"/>
    </location>
</feature>
<reference evidence="4" key="1">
    <citation type="submission" date="2021-01" db="EMBL/GenBank/DDBJ databases">
        <authorList>
            <person name="Corre E."/>
            <person name="Pelletier E."/>
            <person name="Niang G."/>
            <person name="Scheremetjew M."/>
            <person name="Finn R."/>
            <person name="Kale V."/>
            <person name="Holt S."/>
            <person name="Cochrane G."/>
            <person name="Meng A."/>
            <person name="Brown T."/>
            <person name="Cohen L."/>
        </authorList>
    </citation>
    <scope>NUCLEOTIDE SEQUENCE</scope>
    <source>
        <strain evidence="4">PLY182g</strain>
    </source>
</reference>
<name>A0A7S0L1S8_9EUKA</name>
<dbReference type="AlphaFoldDB" id="A0A7S0L1S8"/>
<dbReference type="CDD" id="cd19094">
    <property type="entry name" value="AKR_Tas-like"/>
    <property type="match status" value="1"/>
</dbReference>
<dbReference type="Pfam" id="PF00248">
    <property type="entry name" value="Aldo_ket_red"/>
    <property type="match status" value="1"/>
</dbReference>
<accession>A0A7S0L1S8</accession>
<dbReference type="PRINTS" id="PR00069">
    <property type="entry name" value="ALDKETRDTASE"/>
</dbReference>
<sequence>MAMHLALSLLPALLPSVPSTPVAQMKYRKLGSSDLLVSSCCLGTMTWGSQNTDEEAAAQLNLAWERGVNFLDTAEIYPIPVNKERQGATDRAIAKWLRTSGRPRDDVVIASKVAGYNERFTWLRGGPTRVTREQIVASVDASLARLGVDHLDLLQIHWPDRYVPMFGSRAYDCSKERDGAVSFSEQARAMGELVASGKVRAWGLSNETPLGVAEFIAAAKHEGAPPPVSVQNAYSLLDRADEAGLVEVLRHHDVGYLPYSPLSAGVLTGKYDALKAPPVASRLALFDGYYERYMKTCAPECVDCYRSAAAVHDLSPAALAIAFCDSRPFVTSTIIGATSTEQLEANLQGFGVDWTDELEAEVQRVHMFYPDPWRMTVRDGG</sequence>
<dbReference type="GO" id="GO:0016491">
    <property type="term" value="F:oxidoreductase activity"/>
    <property type="evidence" value="ECO:0007669"/>
    <property type="project" value="UniProtKB-KW"/>
</dbReference>
<dbReference type="InterPro" id="IPR050523">
    <property type="entry name" value="AKR_Detox_Biosynth"/>
</dbReference>
<dbReference type="SUPFAM" id="SSF51430">
    <property type="entry name" value="NAD(P)-linked oxidoreductase"/>
    <property type="match status" value="1"/>
</dbReference>